<proteinExistence type="predicted"/>
<protein>
    <submittedName>
        <fullName evidence="1">Uncharacterized protein</fullName>
    </submittedName>
</protein>
<gene>
    <name evidence="1" type="ORF">DERP_006834</name>
</gene>
<reference evidence="1 2" key="1">
    <citation type="journal article" date="2018" name="J. Allergy Clin. Immunol.">
        <title>High-quality assembly of Dermatophagoides pteronyssinus genome and transcriptome reveals a wide range of novel allergens.</title>
        <authorList>
            <person name="Liu X.Y."/>
            <person name="Yang K.Y."/>
            <person name="Wang M.Q."/>
            <person name="Kwok J.S."/>
            <person name="Zeng X."/>
            <person name="Yang Z."/>
            <person name="Xiao X.J."/>
            <person name="Lau C.P."/>
            <person name="Li Y."/>
            <person name="Huang Z.M."/>
            <person name="Ba J.G."/>
            <person name="Yim A.K."/>
            <person name="Ouyang C.Y."/>
            <person name="Ngai S.M."/>
            <person name="Chan T.F."/>
            <person name="Leung E.L."/>
            <person name="Liu L."/>
            <person name="Liu Z.G."/>
            <person name="Tsui S.K."/>
        </authorList>
    </citation>
    <scope>NUCLEOTIDE SEQUENCE [LARGE SCALE GENOMIC DNA]</scope>
    <source>
        <strain evidence="1">Derp</strain>
    </source>
</reference>
<dbReference type="EMBL" id="NJHN03000123">
    <property type="protein sequence ID" value="KAH9413148.1"/>
    <property type="molecule type" value="Genomic_DNA"/>
</dbReference>
<keyword evidence="2" id="KW-1185">Reference proteome</keyword>
<comment type="caution">
    <text evidence="1">The sequence shown here is derived from an EMBL/GenBank/DDBJ whole genome shotgun (WGS) entry which is preliminary data.</text>
</comment>
<sequence>MINKMLGTYMSQMIINGLSSTPRLNRMIILFYQKQTDDDDESNYYEKNKKHPLINNQFIHSVNVYHVNEMISCHHNHMI</sequence>
<evidence type="ECO:0000313" key="2">
    <source>
        <dbReference type="Proteomes" id="UP000887458"/>
    </source>
</evidence>
<evidence type="ECO:0000313" key="1">
    <source>
        <dbReference type="EMBL" id="KAH9413148.1"/>
    </source>
</evidence>
<name>A0ABQ8IS47_DERPT</name>
<reference evidence="1 2" key="2">
    <citation type="journal article" date="2022" name="Mol. Biol. Evol.">
        <title>Comparative Genomics Reveals Insights into the Divergent Evolution of Astigmatic Mites and Household Pest Adaptations.</title>
        <authorList>
            <person name="Xiong Q."/>
            <person name="Wan A.T."/>
            <person name="Liu X."/>
            <person name="Fung C.S."/>
            <person name="Xiao X."/>
            <person name="Malainual N."/>
            <person name="Hou J."/>
            <person name="Wang L."/>
            <person name="Wang M."/>
            <person name="Yang K.Y."/>
            <person name="Cui Y."/>
            <person name="Leung E.L."/>
            <person name="Nong W."/>
            <person name="Shin S.K."/>
            <person name="Au S.W."/>
            <person name="Jeong K.Y."/>
            <person name="Chew F.T."/>
            <person name="Hui J.H."/>
            <person name="Leung T.F."/>
            <person name="Tungtrongchitr A."/>
            <person name="Zhong N."/>
            <person name="Liu Z."/>
            <person name="Tsui S.K."/>
        </authorList>
    </citation>
    <scope>NUCLEOTIDE SEQUENCE [LARGE SCALE GENOMIC DNA]</scope>
    <source>
        <strain evidence="1">Derp</strain>
    </source>
</reference>
<accession>A0ABQ8IS47</accession>
<dbReference type="Proteomes" id="UP000887458">
    <property type="component" value="Unassembled WGS sequence"/>
</dbReference>
<organism evidence="1 2">
    <name type="scientific">Dermatophagoides pteronyssinus</name>
    <name type="common">European house dust mite</name>
    <dbReference type="NCBI Taxonomy" id="6956"/>
    <lineage>
        <taxon>Eukaryota</taxon>
        <taxon>Metazoa</taxon>
        <taxon>Ecdysozoa</taxon>
        <taxon>Arthropoda</taxon>
        <taxon>Chelicerata</taxon>
        <taxon>Arachnida</taxon>
        <taxon>Acari</taxon>
        <taxon>Acariformes</taxon>
        <taxon>Sarcoptiformes</taxon>
        <taxon>Astigmata</taxon>
        <taxon>Psoroptidia</taxon>
        <taxon>Analgoidea</taxon>
        <taxon>Pyroglyphidae</taxon>
        <taxon>Dermatophagoidinae</taxon>
        <taxon>Dermatophagoides</taxon>
    </lineage>
</organism>